<dbReference type="RefSeq" id="YP_164175.1">
    <property type="nucleotide sequence ID" value="NC_006549.1"/>
</dbReference>
<dbReference type="KEGG" id="vg:3197053"/>
<evidence type="ECO:0000313" key="1">
    <source>
        <dbReference type="EMBL" id="AAS18095.1"/>
    </source>
</evidence>
<proteinExistence type="predicted"/>
<sequence>MVEYSGSPVRFLGLRFHLVIPASNNSGCSMLKLTAFNRWLFCTVVPAPVLDPLNTAMGILSLHLGRFFNGGVLTNLTAGPMGQSVGLSDTEKAWAKHSYVGIAISAYSSPVHMDITGHMGFDGSFHGAGRGTSDPYACVCGRVRLRANTG</sequence>
<dbReference type="GeneID" id="3197053"/>
<keyword evidence="2" id="KW-1185">Reference proteome</keyword>
<dbReference type="EMBL" id="AY521625">
    <property type="protein sequence ID" value="AAS18095.1"/>
    <property type="molecule type" value="Genomic_DNA"/>
</dbReference>
<evidence type="ECO:0000313" key="2">
    <source>
        <dbReference type="Proteomes" id="UP000172127"/>
    </source>
</evidence>
<organism evidence="1 2">
    <name type="scientific">Singapore grouper iridovirus</name>
    <dbReference type="NCBI Taxonomy" id="262968"/>
    <lineage>
        <taxon>Viruses</taxon>
        <taxon>Varidnaviria</taxon>
        <taxon>Bamfordvirae</taxon>
        <taxon>Nucleocytoviricota</taxon>
        <taxon>Megaviricetes</taxon>
        <taxon>Pimascovirales</taxon>
        <taxon>Pimascovirales incertae sedis</taxon>
        <taxon>Iridoviridae</taxon>
        <taxon>Alphairidovirinae</taxon>
        <taxon>Ranavirus</taxon>
        <taxon>Ranavirus epinephelus1</taxon>
    </lineage>
</organism>
<name>Q5YFI5_9VIRU</name>
<dbReference type="Proteomes" id="UP000172127">
    <property type="component" value="Segment"/>
</dbReference>
<protein>
    <submittedName>
        <fullName evidence="1">Uncharacterized protein</fullName>
    </submittedName>
</protein>
<gene>
    <name evidence="1" type="ORF">ORF080R</name>
</gene>
<reference evidence="1 2" key="1">
    <citation type="journal article" date="2004" name="J. Virol.">
        <title>Functional genomics analysis of Singapore grouper iridovirus: complete sequence determination and proteomic analysis.</title>
        <authorList>
            <person name="Song W.J."/>
            <person name="Qin Q.W."/>
            <person name="Qiu J."/>
            <person name="Huang C.H."/>
            <person name="Wang F."/>
            <person name="Hew C.L."/>
        </authorList>
    </citation>
    <scope>NUCLEOTIDE SEQUENCE [LARGE SCALE GENOMIC DNA]</scope>
</reference>
<accession>Q5YFI5</accession>